<dbReference type="Proteomes" id="UP000838763">
    <property type="component" value="Unassembled WGS sequence"/>
</dbReference>
<evidence type="ECO:0000313" key="3">
    <source>
        <dbReference type="Proteomes" id="UP000838763"/>
    </source>
</evidence>
<organism evidence="2 3">
    <name type="scientific">Parascedosporium putredinis</name>
    <dbReference type="NCBI Taxonomy" id="1442378"/>
    <lineage>
        <taxon>Eukaryota</taxon>
        <taxon>Fungi</taxon>
        <taxon>Dikarya</taxon>
        <taxon>Ascomycota</taxon>
        <taxon>Pezizomycotina</taxon>
        <taxon>Sordariomycetes</taxon>
        <taxon>Hypocreomycetidae</taxon>
        <taxon>Microascales</taxon>
        <taxon>Microascaceae</taxon>
        <taxon>Parascedosporium</taxon>
    </lineage>
</organism>
<keyword evidence="3" id="KW-1185">Reference proteome</keyword>
<feature type="region of interest" description="Disordered" evidence="1">
    <location>
        <begin position="191"/>
        <end position="210"/>
    </location>
</feature>
<feature type="region of interest" description="Disordered" evidence="1">
    <location>
        <begin position="219"/>
        <end position="240"/>
    </location>
</feature>
<evidence type="ECO:0000313" key="2">
    <source>
        <dbReference type="EMBL" id="CAI4210628.1"/>
    </source>
</evidence>
<dbReference type="AlphaFoldDB" id="A0A9P1GUL9"/>
<gene>
    <name evidence="2" type="ORF">PPNO1_LOCUS430</name>
</gene>
<dbReference type="OrthoDB" id="2245989at2759"/>
<dbReference type="InterPro" id="IPR021833">
    <property type="entry name" value="DUF3425"/>
</dbReference>
<dbReference type="PANTHER" id="PTHR38116">
    <property type="entry name" value="CHROMOSOME 7, WHOLE GENOME SHOTGUN SEQUENCE"/>
    <property type="match status" value="1"/>
</dbReference>
<sequence>MCWPKDGISPPAPLAAKETSADDFAEFIDVSQRGDLDEDFSGIPSWSGMSVATCHGMFTTALVSSLQVPNLALDGGEGAAGAAPRTFSLEATSPFYAGTCPPTEQLPECWRPTPSQMLVAHHPFIDFLPWPGVRERMLAVMSLPPEARPPNASSPLALVEFAYDVEDSREGMRIWGDDVYDPGSWEVGQVEEAERRRPSAHAGDEPDEVTYFRQMPSARAEWRPSKATARCDPAAVSRRA</sequence>
<proteinExistence type="predicted"/>
<protein>
    <submittedName>
        <fullName evidence="2">Uncharacterized protein</fullName>
    </submittedName>
</protein>
<name>A0A9P1GUL9_9PEZI</name>
<comment type="caution">
    <text evidence="2">The sequence shown here is derived from an EMBL/GenBank/DDBJ whole genome shotgun (WGS) entry which is preliminary data.</text>
</comment>
<evidence type="ECO:0000256" key="1">
    <source>
        <dbReference type="SAM" id="MobiDB-lite"/>
    </source>
</evidence>
<reference evidence="2" key="1">
    <citation type="submission" date="2022-11" db="EMBL/GenBank/DDBJ databases">
        <authorList>
            <person name="Scott C."/>
            <person name="Bruce N."/>
        </authorList>
    </citation>
    <scope>NUCLEOTIDE SEQUENCE</scope>
</reference>
<dbReference type="Pfam" id="PF11905">
    <property type="entry name" value="DUF3425"/>
    <property type="match status" value="1"/>
</dbReference>
<dbReference type="PANTHER" id="PTHR38116:SF9">
    <property type="entry name" value="BZIP DOMAIN-CONTAINING PROTEIN"/>
    <property type="match status" value="1"/>
</dbReference>
<dbReference type="EMBL" id="CALLCH030000001">
    <property type="protein sequence ID" value="CAI4210628.1"/>
    <property type="molecule type" value="Genomic_DNA"/>
</dbReference>
<accession>A0A9P1GUL9</accession>